<comment type="caution">
    <text evidence="1">The sequence shown here is derived from an EMBL/GenBank/DDBJ whole genome shotgun (WGS) entry which is preliminary data.</text>
</comment>
<dbReference type="Proteomes" id="UP000295636">
    <property type="component" value="Unassembled WGS sequence"/>
</dbReference>
<dbReference type="EMBL" id="SMRT01000038">
    <property type="protein sequence ID" value="TDF89184.1"/>
    <property type="molecule type" value="Genomic_DNA"/>
</dbReference>
<evidence type="ECO:0008006" key="3">
    <source>
        <dbReference type="Google" id="ProtNLM"/>
    </source>
</evidence>
<dbReference type="RefSeq" id="WP_133236993.1">
    <property type="nucleotide sequence ID" value="NZ_SMRT01000038.1"/>
</dbReference>
<sequence length="94" mass="11054">MDYSRSFREVLLNYTFVDPEVQFIRHNENITYKVTEKGTGESYLLRMHKPITPNMQGIQTTREAIQSELDFLQTWSIFAEWPEAAKPLMVPQIS</sequence>
<dbReference type="AlphaFoldDB" id="A0A4R5K6T8"/>
<evidence type="ECO:0000313" key="2">
    <source>
        <dbReference type="Proteomes" id="UP000295636"/>
    </source>
</evidence>
<gene>
    <name evidence="1" type="ORF">E1757_34930</name>
</gene>
<organism evidence="1 2">
    <name type="scientific">Paenibacillus piri</name>
    <dbReference type="NCBI Taxonomy" id="2547395"/>
    <lineage>
        <taxon>Bacteria</taxon>
        <taxon>Bacillati</taxon>
        <taxon>Bacillota</taxon>
        <taxon>Bacilli</taxon>
        <taxon>Bacillales</taxon>
        <taxon>Paenibacillaceae</taxon>
        <taxon>Paenibacillus</taxon>
    </lineage>
</organism>
<keyword evidence="2" id="KW-1185">Reference proteome</keyword>
<accession>A0A4R5K6T8</accession>
<name>A0A4R5K6T8_9BACL</name>
<evidence type="ECO:0000313" key="1">
    <source>
        <dbReference type="EMBL" id="TDF89184.1"/>
    </source>
</evidence>
<protein>
    <recommendedName>
        <fullName evidence="3">Aminoglycoside phosphotransferase domain-containing protein</fullName>
    </recommendedName>
</protein>
<proteinExistence type="predicted"/>
<dbReference type="OrthoDB" id="1995036at2"/>
<reference evidence="1 2" key="1">
    <citation type="submission" date="2019-03" db="EMBL/GenBank/DDBJ databases">
        <title>This is whole genome sequence of Paenibacillus sp MS74 strain.</title>
        <authorList>
            <person name="Trinh H.N."/>
        </authorList>
    </citation>
    <scope>NUCLEOTIDE SEQUENCE [LARGE SCALE GENOMIC DNA]</scope>
    <source>
        <strain evidence="1 2">MS74</strain>
    </source>
</reference>